<organism evidence="18 19">
    <name type="scientific">Cloeon dipterum</name>
    <dbReference type="NCBI Taxonomy" id="197152"/>
    <lineage>
        <taxon>Eukaryota</taxon>
        <taxon>Metazoa</taxon>
        <taxon>Ecdysozoa</taxon>
        <taxon>Arthropoda</taxon>
        <taxon>Hexapoda</taxon>
        <taxon>Insecta</taxon>
        <taxon>Pterygota</taxon>
        <taxon>Palaeoptera</taxon>
        <taxon>Ephemeroptera</taxon>
        <taxon>Pisciforma</taxon>
        <taxon>Baetidae</taxon>
        <taxon>Cloeon</taxon>
    </lineage>
</organism>
<name>A0A8S1CF60_9INSE</name>
<evidence type="ECO:0000256" key="6">
    <source>
        <dbReference type="ARBA" id="ARBA00022679"/>
    </source>
</evidence>
<evidence type="ECO:0000256" key="8">
    <source>
        <dbReference type="ARBA" id="ARBA00022787"/>
    </source>
</evidence>
<dbReference type="EC" id="2.5.1.18" evidence="5"/>
<evidence type="ECO:0000256" key="15">
    <source>
        <dbReference type="ARBA" id="ARBA00039397"/>
    </source>
</evidence>
<comment type="similarity">
    <text evidence="4">Belongs to the MAPEG family.</text>
</comment>
<keyword evidence="11" id="KW-0007">Acetylation</keyword>
<keyword evidence="12" id="KW-0496">Mitochondrion</keyword>
<evidence type="ECO:0000256" key="12">
    <source>
        <dbReference type="ARBA" id="ARBA00023128"/>
    </source>
</evidence>
<dbReference type="PANTHER" id="PTHR10689:SF6">
    <property type="entry name" value="MICROSOMAL GLUTATHIONE S-TRANSFERASE 1"/>
    <property type="match status" value="1"/>
</dbReference>
<keyword evidence="6" id="KW-0808">Transferase</keyword>
<dbReference type="Pfam" id="PF01124">
    <property type="entry name" value="MAPEG"/>
    <property type="match status" value="1"/>
</dbReference>
<dbReference type="EMBL" id="CADEPI010000035">
    <property type="protein sequence ID" value="CAB3367988.1"/>
    <property type="molecule type" value="Genomic_DNA"/>
</dbReference>
<dbReference type="PANTHER" id="PTHR10689">
    <property type="entry name" value="MICROSOMAL GLUTATHIONE S-TRANSFERASE 1"/>
    <property type="match status" value="1"/>
</dbReference>
<keyword evidence="13 17" id="KW-0472">Membrane</keyword>
<sequence length="152" mass="16959">MSESFEFSRNNELLALYAKNASILVFKIFGVTALTARARFATRKFPSIEDAKALNGSVGTDDKIERRRRAHLNDLENIPSFLCISFLYLLTEPEPEVAKTLFWTYTGARVIHTLVYAVKPVPQPARALSFGVGLGITCYMAGKVLIHFCSPK</sequence>
<dbReference type="SUPFAM" id="SSF161084">
    <property type="entry name" value="MAPEG domain-like"/>
    <property type="match status" value="1"/>
</dbReference>
<keyword evidence="9" id="KW-0256">Endoplasmic reticulum</keyword>
<dbReference type="Gene3D" id="1.20.120.550">
    <property type="entry name" value="Membrane associated eicosanoid/glutathione metabolism-like domain"/>
    <property type="match status" value="1"/>
</dbReference>
<comment type="caution">
    <text evidence="18">The sequence shown here is derived from an EMBL/GenBank/DDBJ whole genome shotgun (WGS) entry which is preliminary data.</text>
</comment>
<evidence type="ECO:0000256" key="5">
    <source>
        <dbReference type="ARBA" id="ARBA00012452"/>
    </source>
</evidence>
<dbReference type="GO" id="GO:0005741">
    <property type="term" value="C:mitochondrial outer membrane"/>
    <property type="evidence" value="ECO:0007669"/>
    <property type="project" value="UniProtKB-SubCell"/>
</dbReference>
<gene>
    <name evidence="18" type="ORF">CLODIP_2_CD08435</name>
</gene>
<dbReference type="FunFam" id="1.20.120.550:FF:000002">
    <property type="entry name" value="Microsomal glutathione S-transferase 1"/>
    <property type="match status" value="1"/>
</dbReference>
<evidence type="ECO:0000256" key="11">
    <source>
        <dbReference type="ARBA" id="ARBA00022990"/>
    </source>
</evidence>
<dbReference type="GO" id="GO:0004364">
    <property type="term" value="F:glutathione transferase activity"/>
    <property type="evidence" value="ECO:0007669"/>
    <property type="project" value="UniProtKB-EC"/>
</dbReference>
<evidence type="ECO:0000256" key="10">
    <source>
        <dbReference type="ARBA" id="ARBA00022989"/>
    </source>
</evidence>
<evidence type="ECO:0000313" key="19">
    <source>
        <dbReference type="Proteomes" id="UP000494165"/>
    </source>
</evidence>
<dbReference type="OrthoDB" id="193139at2759"/>
<evidence type="ECO:0000256" key="14">
    <source>
        <dbReference type="ARBA" id="ARBA00038540"/>
    </source>
</evidence>
<keyword evidence="19" id="KW-1185">Reference proteome</keyword>
<keyword evidence="10 17" id="KW-1133">Transmembrane helix</keyword>
<comment type="function">
    <text evidence="1">Conjugation of reduced glutathione to a wide number of exogenous and endogenous hydrophobic electrophiles.</text>
</comment>
<proteinExistence type="inferred from homology"/>
<dbReference type="InterPro" id="IPR040162">
    <property type="entry name" value="MGST1-like"/>
</dbReference>
<reference evidence="18 19" key="1">
    <citation type="submission" date="2020-04" db="EMBL/GenBank/DDBJ databases">
        <authorList>
            <person name="Alioto T."/>
            <person name="Alioto T."/>
            <person name="Gomez Garrido J."/>
        </authorList>
    </citation>
    <scope>NUCLEOTIDE SEQUENCE [LARGE SCALE GENOMIC DNA]</scope>
</reference>
<evidence type="ECO:0000256" key="3">
    <source>
        <dbReference type="ARBA" id="ARBA00004477"/>
    </source>
</evidence>
<evidence type="ECO:0000256" key="4">
    <source>
        <dbReference type="ARBA" id="ARBA00010459"/>
    </source>
</evidence>
<dbReference type="InterPro" id="IPR001129">
    <property type="entry name" value="Membr-assoc_MAPEG"/>
</dbReference>
<evidence type="ECO:0000313" key="18">
    <source>
        <dbReference type="EMBL" id="CAB3367988.1"/>
    </source>
</evidence>
<comment type="catalytic activity">
    <reaction evidence="16">
        <text>RX + glutathione = an S-substituted glutathione + a halide anion + H(+)</text>
        <dbReference type="Rhea" id="RHEA:16437"/>
        <dbReference type="ChEBI" id="CHEBI:15378"/>
        <dbReference type="ChEBI" id="CHEBI:16042"/>
        <dbReference type="ChEBI" id="CHEBI:17792"/>
        <dbReference type="ChEBI" id="CHEBI:57925"/>
        <dbReference type="ChEBI" id="CHEBI:90779"/>
        <dbReference type="EC" id="2.5.1.18"/>
    </reaction>
    <physiologicalReaction direction="left-to-right" evidence="16">
        <dbReference type="Rhea" id="RHEA:16438"/>
    </physiologicalReaction>
</comment>
<evidence type="ECO:0000256" key="13">
    <source>
        <dbReference type="ARBA" id="ARBA00023136"/>
    </source>
</evidence>
<evidence type="ECO:0000256" key="17">
    <source>
        <dbReference type="SAM" id="Phobius"/>
    </source>
</evidence>
<evidence type="ECO:0000256" key="9">
    <source>
        <dbReference type="ARBA" id="ARBA00022824"/>
    </source>
</evidence>
<dbReference type="AlphaFoldDB" id="A0A8S1CF60"/>
<dbReference type="Proteomes" id="UP000494165">
    <property type="component" value="Unassembled WGS sequence"/>
</dbReference>
<evidence type="ECO:0000256" key="2">
    <source>
        <dbReference type="ARBA" id="ARBA00004294"/>
    </source>
</evidence>
<dbReference type="InterPro" id="IPR023352">
    <property type="entry name" value="MAPEG-like_dom_sf"/>
</dbReference>
<keyword evidence="8" id="KW-1000">Mitochondrion outer membrane</keyword>
<comment type="subunit">
    <text evidence="14">Homotrimer; The trimer binds only one molecule of glutathione.</text>
</comment>
<evidence type="ECO:0000256" key="16">
    <source>
        <dbReference type="ARBA" id="ARBA00049385"/>
    </source>
</evidence>
<dbReference type="GO" id="GO:0005789">
    <property type="term" value="C:endoplasmic reticulum membrane"/>
    <property type="evidence" value="ECO:0007669"/>
    <property type="project" value="UniProtKB-SubCell"/>
</dbReference>
<comment type="subcellular location">
    <subcellularLocation>
        <location evidence="3">Endoplasmic reticulum membrane</location>
        <topology evidence="3">Multi-pass membrane protein</topology>
    </subcellularLocation>
    <subcellularLocation>
        <location evidence="2">Mitochondrion outer membrane</location>
    </subcellularLocation>
</comment>
<protein>
    <recommendedName>
        <fullName evidence="15">Microsomal glutathione S-transferase 1</fullName>
        <ecNumber evidence="5">2.5.1.18</ecNumber>
    </recommendedName>
</protein>
<accession>A0A8S1CF60</accession>
<feature type="transmembrane region" description="Helical" evidence="17">
    <location>
        <begin position="14"/>
        <end position="36"/>
    </location>
</feature>
<evidence type="ECO:0000256" key="1">
    <source>
        <dbReference type="ARBA" id="ARBA00003701"/>
    </source>
</evidence>
<evidence type="ECO:0000256" key="7">
    <source>
        <dbReference type="ARBA" id="ARBA00022692"/>
    </source>
</evidence>
<keyword evidence="7 17" id="KW-0812">Transmembrane</keyword>